<keyword evidence="5 8" id="KW-0274">FAD</keyword>
<dbReference type="InterPro" id="IPR001834">
    <property type="entry name" value="CBR-like"/>
</dbReference>
<dbReference type="PROSITE" id="PS51384">
    <property type="entry name" value="FAD_FR"/>
    <property type="match status" value="1"/>
</dbReference>
<dbReference type="PANTHER" id="PTHR19370">
    <property type="entry name" value="NADH-CYTOCHROME B5 REDUCTASE"/>
    <property type="match status" value="1"/>
</dbReference>
<evidence type="ECO:0000313" key="11">
    <source>
        <dbReference type="EMBL" id="OMP84846.1"/>
    </source>
</evidence>
<evidence type="ECO:0000313" key="12">
    <source>
        <dbReference type="Proteomes" id="UP000190776"/>
    </source>
</evidence>
<dbReference type="STRING" id="420778.A0A1S8BBP5"/>
<keyword evidence="9" id="KW-1133">Transmembrane helix</keyword>
<feature type="binding site" evidence="8">
    <location>
        <position position="162"/>
    </location>
    <ligand>
        <name>FAD</name>
        <dbReference type="ChEBI" id="CHEBI:57692"/>
    </ligand>
</feature>
<name>A0A1S8BBP5_9PEZI</name>
<dbReference type="InterPro" id="IPR039261">
    <property type="entry name" value="FNR_nucleotide-bd"/>
</dbReference>
<dbReference type="InterPro" id="IPR017927">
    <property type="entry name" value="FAD-bd_FR_type"/>
</dbReference>
<dbReference type="Gene3D" id="2.40.30.10">
    <property type="entry name" value="Translation factors"/>
    <property type="match status" value="1"/>
</dbReference>
<dbReference type="SUPFAM" id="SSF63380">
    <property type="entry name" value="Riboflavin synthase domain-like"/>
    <property type="match status" value="1"/>
</dbReference>
<dbReference type="GO" id="GO:0004128">
    <property type="term" value="F:cytochrome-b5 reductase activity, acting on NAD(P)H"/>
    <property type="evidence" value="ECO:0007669"/>
    <property type="project" value="TreeGrafter"/>
</dbReference>
<evidence type="ECO:0000256" key="2">
    <source>
        <dbReference type="ARBA" id="ARBA00004370"/>
    </source>
</evidence>
<dbReference type="Proteomes" id="UP000190776">
    <property type="component" value="Unassembled WGS sequence"/>
</dbReference>
<comment type="caution">
    <text evidence="11">The sequence shown here is derived from an EMBL/GenBank/DDBJ whole genome shotgun (WGS) entry which is preliminary data.</text>
</comment>
<evidence type="ECO:0000256" key="9">
    <source>
        <dbReference type="SAM" id="Phobius"/>
    </source>
</evidence>
<comment type="cofactor">
    <cofactor evidence="1 8">
        <name>FAD</name>
        <dbReference type="ChEBI" id="CHEBI:57692"/>
    </cofactor>
</comment>
<keyword evidence="9" id="KW-0812">Transmembrane</keyword>
<evidence type="ECO:0000256" key="5">
    <source>
        <dbReference type="ARBA" id="ARBA00022827"/>
    </source>
</evidence>
<dbReference type="InterPro" id="IPR008333">
    <property type="entry name" value="Cbr1-like_FAD-bd_dom"/>
</dbReference>
<proteinExistence type="inferred from homology"/>
<feature type="binding site" evidence="8">
    <location>
        <position position="94"/>
    </location>
    <ligand>
        <name>FAD</name>
        <dbReference type="ChEBI" id="CHEBI:57692"/>
    </ligand>
</feature>
<dbReference type="Pfam" id="PF00970">
    <property type="entry name" value="FAD_binding_6"/>
    <property type="match status" value="1"/>
</dbReference>
<dbReference type="InterPro" id="IPR017938">
    <property type="entry name" value="Riboflavin_synthase-like_b-brl"/>
</dbReference>
<evidence type="ECO:0000256" key="7">
    <source>
        <dbReference type="ARBA" id="ARBA00023136"/>
    </source>
</evidence>
<feature type="transmembrane region" description="Helical" evidence="9">
    <location>
        <begin position="12"/>
        <end position="29"/>
    </location>
</feature>
<comment type="similarity">
    <text evidence="3">Belongs to the flavoprotein pyridine nucleotide cytochrome reductase family.</text>
</comment>
<evidence type="ECO:0000259" key="10">
    <source>
        <dbReference type="PROSITE" id="PS51384"/>
    </source>
</evidence>
<accession>A0A1S8BBP5</accession>
<dbReference type="SUPFAM" id="SSF52343">
    <property type="entry name" value="Ferredoxin reductase-like, C-terminal NADP-linked domain"/>
    <property type="match status" value="1"/>
</dbReference>
<evidence type="ECO:0000256" key="4">
    <source>
        <dbReference type="ARBA" id="ARBA00022630"/>
    </source>
</evidence>
<evidence type="ECO:0000256" key="8">
    <source>
        <dbReference type="PIRSR" id="PIRSR601834-1"/>
    </source>
</evidence>
<feature type="binding site" evidence="8">
    <location>
        <position position="96"/>
    </location>
    <ligand>
        <name>FAD</name>
        <dbReference type="ChEBI" id="CHEBI:57692"/>
    </ligand>
</feature>
<dbReference type="EMBL" id="MSZU01000087">
    <property type="protein sequence ID" value="OMP84846.1"/>
    <property type="molecule type" value="Genomic_DNA"/>
</dbReference>
<organism evidence="11 12">
    <name type="scientific">Diplodia seriata</name>
    <dbReference type="NCBI Taxonomy" id="420778"/>
    <lineage>
        <taxon>Eukaryota</taxon>
        <taxon>Fungi</taxon>
        <taxon>Dikarya</taxon>
        <taxon>Ascomycota</taxon>
        <taxon>Pezizomycotina</taxon>
        <taxon>Dothideomycetes</taxon>
        <taxon>Dothideomycetes incertae sedis</taxon>
        <taxon>Botryosphaeriales</taxon>
        <taxon>Botryosphaeriaceae</taxon>
        <taxon>Diplodia</taxon>
    </lineage>
</organism>
<sequence length="265" mass="28587">MSQILRPLRANLGAIAAVSVGAGFIYAYAQPKRSTVFGGFNPQYLRLESVEEVAHNMKRLRFAYPNADDESGLPLTSSLLTLSTPASRLLPVLRPYTPITTPTTRGHLDLLIKRYPHGAASPYLHSLSPGDRLLFLAAIPGYAWKPNAFKRITCIAGGAGVTPVAVVLEGEWEGLVRAAGGRVRVVHVVGDGEGGMKEGWREGWVTKELLRELGVERREGGQDQSEMVFVCGPPGMEEMLVGKGRGGGGGVLAELGFGRDRVHRF</sequence>
<dbReference type="GO" id="GO:0016020">
    <property type="term" value="C:membrane"/>
    <property type="evidence" value="ECO:0007669"/>
    <property type="project" value="UniProtKB-SubCell"/>
</dbReference>
<feature type="binding site" evidence="8">
    <location>
        <position position="95"/>
    </location>
    <ligand>
        <name>FAD</name>
        <dbReference type="ChEBI" id="CHEBI:57692"/>
    </ligand>
</feature>
<evidence type="ECO:0000256" key="1">
    <source>
        <dbReference type="ARBA" id="ARBA00001974"/>
    </source>
</evidence>
<reference evidence="11 12" key="1">
    <citation type="submission" date="2017-01" db="EMBL/GenBank/DDBJ databases">
        <title>Draft genome sequence of Diplodia seriata F98.1, a fungal species involved in grapevine trunk diseases.</title>
        <authorList>
            <person name="Robert-Siegwald G."/>
            <person name="Vallet J."/>
            <person name="Abou-Mansour E."/>
            <person name="Xu J."/>
            <person name="Rey P."/>
            <person name="Bertsch C."/>
            <person name="Rego C."/>
            <person name="Larignon P."/>
            <person name="Fontaine F."/>
            <person name="Lebrun M.-H."/>
        </authorList>
    </citation>
    <scope>NUCLEOTIDE SEQUENCE [LARGE SCALE GENOMIC DNA]</scope>
    <source>
        <strain evidence="11 12">F98.1</strain>
    </source>
</reference>
<evidence type="ECO:0000256" key="3">
    <source>
        <dbReference type="ARBA" id="ARBA00006105"/>
    </source>
</evidence>
<feature type="binding site" evidence="8">
    <location>
        <position position="113"/>
    </location>
    <ligand>
        <name>FAD</name>
        <dbReference type="ChEBI" id="CHEBI:57692"/>
    </ligand>
</feature>
<keyword evidence="6" id="KW-0560">Oxidoreductase</keyword>
<keyword evidence="4 8" id="KW-0285">Flavoprotein</keyword>
<dbReference type="GO" id="GO:0006696">
    <property type="term" value="P:ergosterol biosynthetic process"/>
    <property type="evidence" value="ECO:0007669"/>
    <property type="project" value="TreeGrafter"/>
</dbReference>
<keyword evidence="7 9" id="KW-0472">Membrane</keyword>
<dbReference type="InterPro" id="IPR001433">
    <property type="entry name" value="OxRdtase_FAD/NAD-bd"/>
</dbReference>
<dbReference type="OrthoDB" id="432685at2759"/>
<dbReference type="Gene3D" id="3.40.50.80">
    <property type="entry name" value="Nucleotide-binding domain of ferredoxin-NADP reductase (FNR) module"/>
    <property type="match status" value="1"/>
</dbReference>
<feature type="binding site" evidence="8">
    <location>
        <position position="111"/>
    </location>
    <ligand>
        <name>FAD</name>
        <dbReference type="ChEBI" id="CHEBI:57692"/>
    </ligand>
</feature>
<dbReference type="Pfam" id="PF00175">
    <property type="entry name" value="NAD_binding_1"/>
    <property type="match status" value="1"/>
</dbReference>
<comment type="subcellular location">
    <subcellularLocation>
        <location evidence="2">Membrane</location>
    </subcellularLocation>
</comment>
<protein>
    <submittedName>
        <fullName evidence="11">NADH-cytochrome b5 reductase 2</fullName>
    </submittedName>
</protein>
<gene>
    <name evidence="11" type="ORF">BK809_0001950</name>
</gene>
<evidence type="ECO:0000256" key="6">
    <source>
        <dbReference type="ARBA" id="ARBA00023002"/>
    </source>
</evidence>
<feature type="binding site" evidence="8">
    <location>
        <position position="121"/>
    </location>
    <ligand>
        <name>FAD</name>
        <dbReference type="ChEBI" id="CHEBI:57692"/>
    </ligand>
</feature>
<feature type="domain" description="FAD-binding FR-type" evidence="10">
    <location>
        <begin position="40"/>
        <end position="147"/>
    </location>
</feature>
<dbReference type="AlphaFoldDB" id="A0A1S8BBP5"/>
<dbReference type="PANTHER" id="PTHR19370:SF101">
    <property type="entry name" value="NADH-CYTOCHROME B5 REDUCTASE"/>
    <property type="match status" value="1"/>
</dbReference>